<dbReference type="Gene3D" id="3.40.1360.10">
    <property type="match status" value="1"/>
</dbReference>
<evidence type="ECO:0000256" key="7">
    <source>
        <dbReference type="ARBA" id="ARBA00022771"/>
    </source>
</evidence>
<keyword evidence="8 12" id="KW-0862">Zinc</keyword>
<evidence type="ECO:0000256" key="4">
    <source>
        <dbReference type="ARBA" id="ARBA00022695"/>
    </source>
</evidence>
<evidence type="ECO:0000256" key="6">
    <source>
        <dbReference type="ARBA" id="ARBA00022723"/>
    </source>
</evidence>
<keyword evidence="15" id="KW-1185">Reference proteome</keyword>
<evidence type="ECO:0000256" key="3">
    <source>
        <dbReference type="ARBA" id="ARBA00022679"/>
    </source>
</evidence>
<evidence type="ECO:0000256" key="11">
    <source>
        <dbReference type="ARBA" id="ARBA00023163"/>
    </source>
</evidence>
<dbReference type="Gene3D" id="3.90.980.10">
    <property type="entry name" value="DNA primase, catalytic core, N-terminal domain"/>
    <property type="match status" value="1"/>
</dbReference>
<keyword evidence="1 12" id="KW-0240">DNA-directed RNA polymerase</keyword>
<dbReference type="Pfam" id="PF10410">
    <property type="entry name" value="DnaB_bind"/>
    <property type="match status" value="1"/>
</dbReference>
<dbReference type="STRING" id="525909.Afer_1261"/>
<keyword evidence="2 12" id="KW-0639">Primosome</keyword>
<dbReference type="CDD" id="cd03364">
    <property type="entry name" value="TOPRIM_DnaG_primases"/>
    <property type="match status" value="1"/>
</dbReference>
<feature type="zinc finger region" description="CHC2-type" evidence="12">
    <location>
        <begin position="38"/>
        <end position="62"/>
    </location>
</feature>
<organism evidence="14 15">
    <name type="scientific">Acidimicrobium ferrooxidans (strain DSM 10331 / JCM 15462 / NBRC 103882 / ICP)</name>
    <dbReference type="NCBI Taxonomy" id="525909"/>
    <lineage>
        <taxon>Bacteria</taxon>
        <taxon>Bacillati</taxon>
        <taxon>Actinomycetota</taxon>
        <taxon>Acidimicrobiia</taxon>
        <taxon>Acidimicrobiales</taxon>
        <taxon>Acidimicrobiaceae</taxon>
        <taxon>Acidimicrobium</taxon>
    </lineage>
</organism>
<dbReference type="GO" id="GO:0006269">
    <property type="term" value="P:DNA replication, synthesis of primer"/>
    <property type="evidence" value="ECO:0007669"/>
    <property type="project" value="UniProtKB-UniRule"/>
</dbReference>
<keyword evidence="4 12" id="KW-0548">Nucleotidyltransferase</keyword>
<keyword evidence="10 12" id="KW-0238">DNA-binding</keyword>
<keyword evidence="3 12" id="KW-0808">Transferase</keyword>
<dbReference type="HAMAP" id="MF_00974">
    <property type="entry name" value="DNA_primase_DnaG"/>
    <property type="match status" value="1"/>
</dbReference>
<dbReference type="Pfam" id="PF08275">
    <property type="entry name" value="DNAG_N"/>
    <property type="match status" value="1"/>
</dbReference>
<dbReference type="InterPro" id="IPR013264">
    <property type="entry name" value="DNAG_N"/>
</dbReference>
<comment type="similarity">
    <text evidence="12">Belongs to the DnaG primase family.</text>
</comment>
<gene>
    <name evidence="12" type="primary">dnaG</name>
    <name evidence="14" type="ordered locus">Afer_1261</name>
</gene>
<dbReference type="EMBL" id="CP001631">
    <property type="protein sequence ID" value="ACU54192.1"/>
    <property type="molecule type" value="Genomic_DNA"/>
</dbReference>
<evidence type="ECO:0000256" key="8">
    <source>
        <dbReference type="ARBA" id="ARBA00022833"/>
    </source>
</evidence>
<proteinExistence type="inferred from homology"/>
<evidence type="ECO:0000256" key="5">
    <source>
        <dbReference type="ARBA" id="ARBA00022705"/>
    </source>
</evidence>
<dbReference type="HOGENOM" id="CLU_013501_3_1_11"/>
<accession>C7LZN4</accession>
<dbReference type="GO" id="GO:1990077">
    <property type="term" value="C:primosome complex"/>
    <property type="evidence" value="ECO:0007669"/>
    <property type="project" value="UniProtKB-KW"/>
</dbReference>
<name>C7LZN4_ACIFD</name>
<keyword evidence="6 12" id="KW-0479">Metal-binding</keyword>
<dbReference type="InterPro" id="IPR002694">
    <property type="entry name" value="Znf_CHC2"/>
</dbReference>
<dbReference type="InterPro" id="IPR037068">
    <property type="entry name" value="DNA_primase_core_N_sf"/>
</dbReference>
<dbReference type="EC" id="2.7.7.101" evidence="12"/>
<evidence type="ECO:0000313" key="15">
    <source>
        <dbReference type="Proteomes" id="UP000000771"/>
    </source>
</evidence>
<dbReference type="GO" id="GO:0005737">
    <property type="term" value="C:cytoplasm"/>
    <property type="evidence" value="ECO:0007669"/>
    <property type="project" value="TreeGrafter"/>
</dbReference>
<dbReference type="GO" id="GO:0008270">
    <property type="term" value="F:zinc ion binding"/>
    <property type="evidence" value="ECO:0007669"/>
    <property type="project" value="UniProtKB-UniRule"/>
</dbReference>
<dbReference type="FunFam" id="3.90.580.10:FF:000001">
    <property type="entry name" value="DNA primase"/>
    <property type="match status" value="1"/>
</dbReference>
<dbReference type="Pfam" id="PF01807">
    <property type="entry name" value="Zn_ribbon_DnaG"/>
    <property type="match status" value="1"/>
</dbReference>
<keyword evidence="9" id="KW-0460">Magnesium</keyword>
<comment type="domain">
    <text evidence="12">Contains an N-terminal zinc-binding domain, a central core domain that contains the primase activity, and a C-terminal DnaB-binding domain.</text>
</comment>
<dbReference type="InterPro" id="IPR006295">
    <property type="entry name" value="DNA_primase_DnaG"/>
</dbReference>
<evidence type="ECO:0000256" key="1">
    <source>
        <dbReference type="ARBA" id="ARBA00022478"/>
    </source>
</evidence>
<dbReference type="SMART" id="SM00400">
    <property type="entry name" value="ZnF_CHCC"/>
    <property type="match status" value="1"/>
</dbReference>
<keyword evidence="11 12" id="KW-0804">Transcription</keyword>
<dbReference type="InterPro" id="IPR006171">
    <property type="entry name" value="TOPRIM_dom"/>
</dbReference>
<dbReference type="GO" id="GO:0000428">
    <property type="term" value="C:DNA-directed RNA polymerase complex"/>
    <property type="evidence" value="ECO:0007669"/>
    <property type="project" value="UniProtKB-KW"/>
</dbReference>
<keyword evidence="7 12" id="KW-0863">Zinc-finger</keyword>
<dbReference type="InterPro" id="IPR050219">
    <property type="entry name" value="DnaG_primase"/>
</dbReference>
<dbReference type="InterPro" id="IPR019475">
    <property type="entry name" value="DNA_primase_DnaB-bd"/>
</dbReference>
<dbReference type="eggNOG" id="COG0358">
    <property type="taxonomic scope" value="Bacteria"/>
</dbReference>
<dbReference type="Gene3D" id="3.90.580.10">
    <property type="entry name" value="Zinc finger, CHC2-type domain"/>
    <property type="match status" value="1"/>
</dbReference>
<dbReference type="SUPFAM" id="SSF57783">
    <property type="entry name" value="Zinc beta-ribbon"/>
    <property type="match status" value="1"/>
</dbReference>
<dbReference type="RefSeq" id="WP_015798678.1">
    <property type="nucleotide sequence ID" value="NC_013124.1"/>
</dbReference>
<dbReference type="Pfam" id="PF13155">
    <property type="entry name" value="Toprim_2"/>
    <property type="match status" value="1"/>
</dbReference>
<comment type="catalytic activity">
    <reaction evidence="12">
        <text>ssDNA + n NTP = ssDNA/pppN(pN)n-1 hybrid + (n-1) diphosphate.</text>
        <dbReference type="EC" id="2.7.7.101"/>
    </reaction>
</comment>
<dbReference type="PROSITE" id="PS50880">
    <property type="entry name" value="TOPRIM"/>
    <property type="match status" value="1"/>
</dbReference>
<dbReference type="OrthoDB" id="9803773at2"/>
<protein>
    <recommendedName>
        <fullName evidence="12">DNA primase</fullName>
        <ecNumber evidence="12">2.7.7.101</ecNumber>
    </recommendedName>
</protein>
<sequence>MAIADADVRRVRDATDLVALVSETVALRRVGRRWVGLCPFHDERSPSFSVNPELGVYYCFGCHARGDAITFVREVQGLDFTEAVEQLARRAGLRIEHEAAGEPRASTRREALTVLEAQTTWYADQLAGPAGERAREYLAARGISEDQIAKFRIGYAPPSRAASLAELGASAAIALEVGIRVRGQDGSLHDPMSGRIVFPIREVAGQVIAFGGRVVPPARDGVPKYRNTQDTAYYHKRQVLYNLDRARSTFLRERRALVCEGYTDVIALDAAGVAAVATCGTALTDDHLRILRRFAPQVVVLFDGDDAGQRAAEQVAPLAEAAGVELLVATLPGGRDPAEAFAEDPDSLRQALASPVPVARFRLERVLARADLRSVEGRARAVADVAAVLASVGDPLVRSEYIAMLADRTGFREAELAARLPSALRPRRLRTSEASGLDRPAASVLIALASDPGLGDLVVPALFRDPTYRALAAALGSRGEAPVAAALEGVGDDVRELYHRIAASDSEGSFDDALVVLVLREAGVELEREARGLAGLSGPEREERQRRWTDHIMTLHRLRTEPRDLDAAGALLAYLVEARSDVALGSGS</sequence>
<dbReference type="InterPro" id="IPR034151">
    <property type="entry name" value="TOPRIM_DnaG_bac"/>
</dbReference>
<dbReference type="SUPFAM" id="SSF56731">
    <property type="entry name" value="DNA primase core"/>
    <property type="match status" value="1"/>
</dbReference>
<dbReference type="GO" id="GO:0003677">
    <property type="term" value="F:DNA binding"/>
    <property type="evidence" value="ECO:0007669"/>
    <property type="project" value="UniProtKB-KW"/>
</dbReference>
<evidence type="ECO:0000256" key="12">
    <source>
        <dbReference type="HAMAP-Rule" id="MF_00974"/>
    </source>
</evidence>
<dbReference type="InterPro" id="IPR030846">
    <property type="entry name" value="DnaG_bac"/>
</dbReference>
<dbReference type="KEGG" id="afo:Afer_1261"/>
<dbReference type="AlphaFoldDB" id="C7LZN4"/>
<dbReference type="Proteomes" id="UP000000771">
    <property type="component" value="Chromosome"/>
</dbReference>
<evidence type="ECO:0000256" key="2">
    <source>
        <dbReference type="ARBA" id="ARBA00022515"/>
    </source>
</evidence>
<evidence type="ECO:0000313" key="14">
    <source>
        <dbReference type="EMBL" id="ACU54192.1"/>
    </source>
</evidence>
<evidence type="ECO:0000259" key="13">
    <source>
        <dbReference type="PROSITE" id="PS50880"/>
    </source>
</evidence>
<dbReference type="InterPro" id="IPR036977">
    <property type="entry name" value="DNA_primase_Znf_CHC2"/>
</dbReference>
<dbReference type="SMART" id="SM00493">
    <property type="entry name" value="TOPRIM"/>
    <property type="match status" value="1"/>
</dbReference>
<comment type="cofactor">
    <cofactor evidence="12">
        <name>Zn(2+)</name>
        <dbReference type="ChEBI" id="CHEBI:29105"/>
    </cofactor>
    <text evidence="12">Binds 1 zinc ion per monomer.</text>
</comment>
<evidence type="ECO:0000256" key="10">
    <source>
        <dbReference type="ARBA" id="ARBA00023125"/>
    </source>
</evidence>
<comment type="subunit">
    <text evidence="12">Monomer. Interacts with DnaB.</text>
</comment>
<comment type="function">
    <text evidence="12">RNA polymerase that catalyzes the synthesis of short RNA molecules used as primers for DNA polymerase during DNA replication.</text>
</comment>
<keyword evidence="5 12" id="KW-0235">DNA replication</keyword>
<dbReference type="PANTHER" id="PTHR30313">
    <property type="entry name" value="DNA PRIMASE"/>
    <property type="match status" value="1"/>
</dbReference>
<feature type="domain" description="Toprim" evidence="13">
    <location>
        <begin position="254"/>
        <end position="332"/>
    </location>
</feature>
<reference evidence="14 15" key="1">
    <citation type="journal article" date="2009" name="Stand. Genomic Sci.">
        <title>Complete genome sequence of Acidimicrobium ferrooxidans type strain (ICP).</title>
        <authorList>
            <person name="Clum A."/>
            <person name="Nolan M."/>
            <person name="Lang E."/>
            <person name="Glavina Del Rio T."/>
            <person name="Tice H."/>
            <person name="Copeland A."/>
            <person name="Cheng J.F."/>
            <person name="Lucas S."/>
            <person name="Chen F."/>
            <person name="Bruce D."/>
            <person name="Goodwin L."/>
            <person name="Pitluck S."/>
            <person name="Ivanova N."/>
            <person name="Mavrommatis K."/>
            <person name="Mikhailova N."/>
            <person name="Pati A."/>
            <person name="Chen A."/>
            <person name="Palaniappan K."/>
            <person name="Goker M."/>
            <person name="Spring S."/>
            <person name="Land M."/>
            <person name="Hauser L."/>
            <person name="Chang Y.J."/>
            <person name="Jeffries C.C."/>
            <person name="Chain P."/>
            <person name="Bristow J."/>
            <person name="Eisen J.A."/>
            <person name="Markowitz V."/>
            <person name="Hugenholtz P."/>
            <person name="Kyrpides N.C."/>
            <person name="Klenk H.P."/>
            <person name="Lapidus A."/>
        </authorList>
    </citation>
    <scope>NUCLEOTIDE SEQUENCE [LARGE SCALE GENOMIC DNA]</scope>
    <source>
        <strain evidence="15">DSM 10331 / JCM 15462 / NBRC 103882 / ICP</strain>
    </source>
</reference>
<evidence type="ECO:0000256" key="9">
    <source>
        <dbReference type="ARBA" id="ARBA00022842"/>
    </source>
</evidence>
<dbReference type="GO" id="GO:0003899">
    <property type="term" value="F:DNA-directed RNA polymerase activity"/>
    <property type="evidence" value="ECO:0007669"/>
    <property type="project" value="UniProtKB-UniRule"/>
</dbReference>
<dbReference type="PANTHER" id="PTHR30313:SF2">
    <property type="entry name" value="DNA PRIMASE"/>
    <property type="match status" value="1"/>
</dbReference>
<dbReference type="NCBIfam" id="TIGR01391">
    <property type="entry name" value="dnaG"/>
    <property type="match status" value="1"/>
</dbReference>